<accession>A0ABY1NIH3</accession>
<dbReference type="PROSITE" id="PS50896">
    <property type="entry name" value="LISH"/>
    <property type="match status" value="1"/>
</dbReference>
<organism evidence="2 3">
    <name type="scientific">Desulfurobacterium pacificum</name>
    <dbReference type="NCBI Taxonomy" id="240166"/>
    <lineage>
        <taxon>Bacteria</taxon>
        <taxon>Pseudomonadati</taxon>
        <taxon>Aquificota</taxon>
        <taxon>Aquificia</taxon>
        <taxon>Desulfurobacteriales</taxon>
        <taxon>Desulfurobacteriaceae</taxon>
        <taxon>Desulfurobacterium</taxon>
    </lineage>
</organism>
<gene>
    <name evidence="2" type="ORF">SAMN06265339_0778</name>
</gene>
<dbReference type="PANTHER" id="PTHR33969">
    <property type="entry name" value="SEGREGATION AND CONDENSATION PROTEIN A"/>
    <property type="match status" value="1"/>
</dbReference>
<dbReference type="InterPro" id="IPR006594">
    <property type="entry name" value="LisH"/>
</dbReference>
<dbReference type="PANTHER" id="PTHR33969:SF2">
    <property type="entry name" value="SEGREGATION AND CONDENSATION PROTEIN A"/>
    <property type="match status" value="1"/>
</dbReference>
<name>A0ABY1NIH3_9BACT</name>
<dbReference type="Proteomes" id="UP001157911">
    <property type="component" value="Unassembled WGS sequence"/>
</dbReference>
<dbReference type="Pfam" id="PF02616">
    <property type="entry name" value="SMC_ScpA"/>
    <property type="match status" value="1"/>
</dbReference>
<evidence type="ECO:0000313" key="3">
    <source>
        <dbReference type="Proteomes" id="UP001157911"/>
    </source>
</evidence>
<dbReference type="InterPro" id="IPR003768">
    <property type="entry name" value="ScpA"/>
</dbReference>
<reference evidence="2 3" key="1">
    <citation type="submission" date="2017-05" db="EMBL/GenBank/DDBJ databases">
        <authorList>
            <person name="Varghese N."/>
            <person name="Submissions S."/>
        </authorList>
    </citation>
    <scope>NUCLEOTIDE SEQUENCE [LARGE SCALE GENOMIC DNA]</scope>
    <source>
        <strain evidence="2 3">DSM 15522</strain>
    </source>
</reference>
<evidence type="ECO:0000313" key="2">
    <source>
        <dbReference type="EMBL" id="SMP10337.1"/>
    </source>
</evidence>
<dbReference type="Gene3D" id="6.10.250.2410">
    <property type="match status" value="1"/>
</dbReference>
<keyword evidence="3" id="KW-1185">Reference proteome</keyword>
<proteinExistence type="predicted"/>
<dbReference type="RefSeq" id="WP_283400268.1">
    <property type="nucleotide sequence ID" value="NZ_FXUB01000002.1"/>
</dbReference>
<evidence type="ECO:0000256" key="1">
    <source>
        <dbReference type="ARBA" id="ARBA00044777"/>
    </source>
</evidence>
<protein>
    <recommendedName>
        <fullName evidence="1">Segregation and condensation protein A</fullName>
    </recommendedName>
</protein>
<comment type="caution">
    <text evidence="2">The sequence shown here is derived from an EMBL/GenBank/DDBJ whole genome shotgun (WGS) entry which is preliminary data.</text>
</comment>
<sequence>MDIKVETEVFEGPLDLLIYLIKKREVSIYDIPIAEITEEFLNYIYTMQELNIPLASEFIFMAAVLARIKSEYLIPREDSEDPRKELVQIIEKYLHSKKAAEVLEKLEEEAAKFFTNDPSDLIFQFQDKIKIANTKEDLKTAYEEVLLRKEEKPLKIGIRISAESFKIPQKMEEIRKILSEHYLFPFLEFVKRSSCKLEAITYFLALLELSKLGEVATFTDGEEIFVTKLFPPFKQERKIIPVMADYVS</sequence>
<dbReference type="EMBL" id="FXUB01000002">
    <property type="protein sequence ID" value="SMP10337.1"/>
    <property type="molecule type" value="Genomic_DNA"/>
</dbReference>